<comment type="similarity">
    <text evidence="5">Belongs to the glycosyl hydrolase 18 family.</text>
</comment>
<organism evidence="8 9">
    <name type="scientific">Myodes glareolus</name>
    <name type="common">Bank vole</name>
    <name type="synonym">Clethrionomys glareolus</name>
    <dbReference type="NCBI Taxonomy" id="447135"/>
    <lineage>
        <taxon>Eukaryota</taxon>
        <taxon>Metazoa</taxon>
        <taxon>Chordata</taxon>
        <taxon>Craniata</taxon>
        <taxon>Vertebrata</taxon>
        <taxon>Euteleostomi</taxon>
        <taxon>Mammalia</taxon>
        <taxon>Eutheria</taxon>
        <taxon>Euarchontoglires</taxon>
        <taxon>Glires</taxon>
        <taxon>Rodentia</taxon>
        <taxon>Myomorpha</taxon>
        <taxon>Muroidea</taxon>
        <taxon>Cricetidae</taxon>
        <taxon>Arvicolinae</taxon>
        <taxon>Myodes</taxon>
    </lineage>
</organism>
<evidence type="ECO:0000256" key="5">
    <source>
        <dbReference type="RuleBase" id="RU004453"/>
    </source>
</evidence>
<dbReference type="EMBL" id="JBBHLL010000467">
    <property type="protein sequence ID" value="KAK7802316.1"/>
    <property type="molecule type" value="Genomic_DNA"/>
</dbReference>
<gene>
    <name evidence="8" type="ORF">U0070_020711</name>
</gene>
<dbReference type="InterPro" id="IPR001579">
    <property type="entry name" value="Glyco_hydro_18_chit_AS"/>
</dbReference>
<dbReference type="CDD" id="cd02872">
    <property type="entry name" value="GH18_chitolectin_chitotriosidase"/>
    <property type="match status" value="1"/>
</dbReference>
<keyword evidence="4" id="KW-0326">Glycosidase</keyword>
<dbReference type="Gene3D" id="3.10.50.10">
    <property type="match status" value="1"/>
</dbReference>
<keyword evidence="1 6" id="KW-0732">Signal</keyword>
<proteinExistence type="inferred from homology"/>
<evidence type="ECO:0000256" key="3">
    <source>
        <dbReference type="ARBA" id="ARBA00023157"/>
    </source>
</evidence>
<dbReference type="FunFam" id="3.20.20.80:FF:000007">
    <property type="entry name" value="Acidic mammalian chitinase"/>
    <property type="match status" value="1"/>
</dbReference>
<feature type="chain" id="PRO_5043384821" description="GH18 domain-containing protein" evidence="6">
    <location>
        <begin position="17"/>
        <end position="424"/>
    </location>
</feature>
<dbReference type="GO" id="GO:0004568">
    <property type="term" value="F:chitinase activity"/>
    <property type="evidence" value="ECO:0007669"/>
    <property type="project" value="UniProtKB-ARBA"/>
</dbReference>
<comment type="caution">
    <text evidence="8">The sequence shown here is derived from an EMBL/GenBank/DDBJ whole genome shotgun (WGS) entry which is preliminary data.</text>
</comment>
<dbReference type="GO" id="GO:0005576">
    <property type="term" value="C:extracellular region"/>
    <property type="evidence" value="ECO:0007669"/>
    <property type="project" value="TreeGrafter"/>
</dbReference>
<dbReference type="Proteomes" id="UP001488838">
    <property type="component" value="Unassembled WGS sequence"/>
</dbReference>
<keyword evidence="9" id="KW-1185">Reference proteome</keyword>
<dbReference type="SMART" id="SM00636">
    <property type="entry name" value="Glyco_18"/>
    <property type="match status" value="1"/>
</dbReference>
<dbReference type="GO" id="GO:0006032">
    <property type="term" value="P:chitin catabolic process"/>
    <property type="evidence" value="ECO:0007669"/>
    <property type="project" value="TreeGrafter"/>
</dbReference>
<dbReference type="InterPro" id="IPR017853">
    <property type="entry name" value="GH"/>
</dbReference>
<dbReference type="InterPro" id="IPR011583">
    <property type="entry name" value="Chitinase_II/V-like_cat"/>
</dbReference>
<dbReference type="FunFam" id="3.10.50.10:FF:000001">
    <property type="entry name" value="Chitinase 3-like 1"/>
    <property type="match status" value="1"/>
</dbReference>
<evidence type="ECO:0000256" key="2">
    <source>
        <dbReference type="ARBA" id="ARBA00022801"/>
    </source>
</evidence>
<keyword evidence="3" id="KW-1015">Disulfide bond</keyword>
<dbReference type="AlphaFoldDB" id="A0AAW0HIV5"/>
<sequence>MAKLILVAGLALLLNAYLDVLNWSPPAGDQAYEFSDIYTVPSSLFLTTTGSAYKLVCYFSNWAQYRPGLGRFTPDNIDPCLCTHLIYAFAGMQNNEITTIEWNDVELYKAFNGLKNRNSNLKTLLAIGGWNFGSYPFTTMVSTAQNRNTFITSVIKFLRQYGFDGLDLDWEYPGSRGSPSGDKHLFTVLAKEILEAFENEAKESNKPRLLITAAVAAGVSTIEAGYEIRELSQYLDQIHVMTYDLHGSWDGYTGENSPLYKYPTDTGSNAYLNVDYAMNYWKNNGAPAEKLIVGFPEYGHNFLLSNPSNHGIGAPTTGPGPAGPFTREAGFWAYYEICTFLKNGATEVWDDSQQVPYAYKSNEWVGYDNIRSFDVKTQWLKQNNFGGAMIWAIDLDDFTGSFCDQGKFPLTSTLKKALGVSTSK</sequence>
<feature type="domain" description="GH18" evidence="7">
    <location>
        <begin position="53"/>
        <end position="421"/>
    </location>
</feature>
<accession>A0AAW0HIV5</accession>
<dbReference type="PANTHER" id="PTHR11177:SF188">
    <property type="entry name" value="ACIDIC MAMMALIAN CHITINASE"/>
    <property type="match status" value="1"/>
</dbReference>
<evidence type="ECO:0000256" key="4">
    <source>
        <dbReference type="ARBA" id="ARBA00023295"/>
    </source>
</evidence>
<dbReference type="Pfam" id="PF00704">
    <property type="entry name" value="Glyco_hydro_18"/>
    <property type="match status" value="1"/>
</dbReference>
<dbReference type="Gene3D" id="3.20.20.80">
    <property type="entry name" value="Glycosidases"/>
    <property type="match status" value="1"/>
</dbReference>
<evidence type="ECO:0000256" key="6">
    <source>
        <dbReference type="SAM" id="SignalP"/>
    </source>
</evidence>
<dbReference type="GO" id="GO:0005975">
    <property type="term" value="P:carbohydrate metabolic process"/>
    <property type="evidence" value="ECO:0007669"/>
    <property type="project" value="InterPro"/>
</dbReference>
<dbReference type="SUPFAM" id="SSF51445">
    <property type="entry name" value="(Trans)glycosidases"/>
    <property type="match status" value="1"/>
</dbReference>
<keyword evidence="2" id="KW-0378">Hydrolase</keyword>
<dbReference type="InterPro" id="IPR001223">
    <property type="entry name" value="Glyco_hydro18_cat"/>
</dbReference>
<dbReference type="PANTHER" id="PTHR11177">
    <property type="entry name" value="CHITINASE"/>
    <property type="match status" value="1"/>
</dbReference>
<dbReference type="InterPro" id="IPR029070">
    <property type="entry name" value="Chitinase_insertion_sf"/>
</dbReference>
<evidence type="ECO:0000313" key="8">
    <source>
        <dbReference type="EMBL" id="KAK7802316.1"/>
    </source>
</evidence>
<evidence type="ECO:0000256" key="1">
    <source>
        <dbReference type="ARBA" id="ARBA00022729"/>
    </source>
</evidence>
<evidence type="ECO:0000313" key="9">
    <source>
        <dbReference type="Proteomes" id="UP001488838"/>
    </source>
</evidence>
<dbReference type="GO" id="GO:0008061">
    <property type="term" value="F:chitin binding"/>
    <property type="evidence" value="ECO:0007669"/>
    <property type="project" value="InterPro"/>
</dbReference>
<dbReference type="InterPro" id="IPR050314">
    <property type="entry name" value="Glycosyl_Hydrlase_18"/>
</dbReference>
<evidence type="ECO:0000259" key="7">
    <source>
        <dbReference type="PROSITE" id="PS51910"/>
    </source>
</evidence>
<reference evidence="8 9" key="1">
    <citation type="journal article" date="2023" name="bioRxiv">
        <title>Conserved and derived expression patterns and positive selection on dental genes reveal complex evolutionary context of ever-growing rodent molars.</title>
        <authorList>
            <person name="Calamari Z.T."/>
            <person name="Song A."/>
            <person name="Cohen E."/>
            <person name="Akter M."/>
            <person name="Roy R.D."/>
            <person name="Hallikas O."/>
            <person name="Christensen M.M."/>
            <person name="Li P."/>
            <person name="Marangoni P."/>
            <person name="Jernvall J."/>
            <person name="Klein O.D."/>
        </authorList>
    </citation>
    <scope>NUCLEOTIDE SEQUENCE [LARGE SCALE GENOMIC DNA]</scope>
    <source>
        <strain evidence="8">V071</strain>
    </source>
</reference>
<name>A0AAW0HIV5_MYOGA</name>
<dbReference type="PROSITE" id="PS01095">
    <property type="entry name" value="GH18_1"/>
    <property type="match status" value="1"/>
</dbReference>
<dbReference type="PROSITE" id="PS51910">
    <property type="entry name" value="GH18_2"/>
    <property type="match status" value="1"/>
</dbReference>
<protein>
    <recommendedName>
        <fullName evidence="7">GH18 domain-containing protein</fullName>
    </recommendedName>
</protein>
<dbReference type="SUPFAM" id="SSF54556">
    <property type="entry name" value="Chitinase insertion domain"/>
    <property type="match status" value="1"/>
</dbReference>
<feature type="signal peptide" evidence="6">
    <location>
        <begin position="1"/>
        <end position="16"/>
    </location>
</feature>